<comment type="caution">
    <text evidence="1">The sequence shown here is derived from an EMBL/GenBank/DDBJ whole genome shotgun (WGS) entry which is preliminary data.</text>
</comment>
<evidence type="ECO:0000313" key="1">
    <source>
        <dbReference type="EMBL" id="GAD53825.1"/>
    </source>
</evidence>
<proteinExistence type="predicted"/>
<gene>
    <name evidence="1" type="ORF">MBEHAL_2585</name>
</gene>
<organism evidence="1 2">
    <name type="scientific">Halarchaeum acidiphilum MH1-52-1</name>
    <dbReference type="NCBI Taxonomy" id="1261545"/>
    <lineage>
        <taxon>Archaea</taxon>
        <taxon>Methanobacteriati</taxon>
        <taxon>Methanobacteriota</taxon>
        <taxon>Stenosarchaea group</taxon>
        <taxon>Halobacteria</taxon>
        <taxon>Halobacteriales</taxon>
        <taxon>Halobacteriaceae</taxon>
    </lineage>
</organism>
<dbReference type="EMBL" id="BATA01000108">
    <property type="protein sequence ID" value="GAD53825.1"/>
    <property type="molecule type" value="Genomic_DNA"/>
</dbReference>
<evidence type="ECO:0000313" key="2">
    <source>
        <dbReference type="Proteomes" id="UP000016986"/>
    </source>
</evidence>
<sequence length="45" mass="5088">MRWLADASILFVTMYFTLGSSLDSFSVTAQFYLAKTAYLTVLCQI</sequence>
<dbReference type="Proteomes" id="UP000016986">
    <property type="component" value="Unassembled WGS sequence"/>
</dbReference>
<name>U2YXQ9_9EURY</name>
<accession>U2YXQ9</accession>
<reference evidence="1 2" key="1">
    <citation type="submission" date="2013-09" db="EMBL/GenBank/DDBJ databases">
        <title>Whole genome sequencing of Halarchaeum acidiphilum strain MH1-52-1.</title>
        <authorList>
            <person name="Shimane Y."/>
            <person name="Minegishi H."/>
            <person name="Nishi S."/>
            <person name="Echigo A."/>
            <person name="Shuto A."/>
            <person name="Konishi M."/>
            <person name="Ito T."/>
            <person name="Ohkuma M."/>
            <person name="Ohta Y."/>
            <person name="Nagano Y."/>
            <person name="Tsubouchi T."/>
            <person name="Mori K."/>
            <person name="Usui K."/>
            <person name="Kamekura M."/>
            <person name="Usami R."/>
            <person name="Takaki Y."/>
            <person name="Hatada Y."/>
        </authorList>
    </citation>
    <scope>NUCLEOTIDE SEQUENCE [LARGE SCALE GENOMIC DNA]</scope>
    <source>
        <strain evidence="1 2">JCM 16109</strain>
    </source>
</reference>
<protein>
    <submittedName>
        <fullName evidence="1">Uncharacterized protein</fullName>
    </submittedName>
</protein>
<dbReference type="AlphaFoldDB" id="U2YXQ9"/>
<keyword evidence="2" id="KW-1185">Reference proteome</keyword>